<dbReference type="GeneID" id="1459580"/>
<dbReference type="Gene3D" id="3.30.420.40">
    <property type="match status" value="1"/>
</dbReference>
<dbReference type="EMBL" id="DUJO01000019">
    <property type="protein sequence ID" value="HII73564.1"/>
    <property type="molecule type" value="Genomic_DNA"/>
</dbReference>
<proteinExistence type="predicted"/>
<protein>
    <submittedName>
        <fullName evidence="2">Ppx/GppA family phosphatase</fullName>
    </submittedName>
</protein>
<dbReference type="Gene3D" id="3.30.420.150">
    <property type="entry name" value="Exopolyphosphatase. Domain 2"/>
    <property type="match status" value="1"/>
</dbReference>
<dbReference type="InterPro" id="IPR043129">
    <property type="entry name" value="ATPase_NBD"/>
</dbReference>
<dbReference type="PANTHER" id="PTHR30005:SF0">
    <property type="entry name" value="RETROGRADE REGULATION PROTEIN 2"/>
    <property type="match status" value="1"/>
</dbReference>
<evidence type="ECO:0000313" key="2">
    <source>
        <dbReference type="EMBL" id="HII73564.1"/>
    </source>
</evidence>
<accession>A0A832WSQ1</accession>
<dbReference type="CDD" id="cd24052">
    <property type="entry name" value="ASKHA_NBD_HpPPX-GppA-like"/>
    <property type="match status" value="1"/>
</dbReference>
<name>A0A832WSQ1_9CREN</name>
<dbReference type="PANTHER" id="PTHR30005">
    <property type="entry name" value="EXOPOLYPHOSPHATASE"/>
    <property type="match status" value="1"/>
</dbReference>
<feature type="domain" description="Ppx/GppA phosphatase N-terminal" evidence="1">
    <location>
        <begin position="23"/>
        <end position="285"/>
    </location>
</feature>
<gene>
    <name evidence="2" type="ORF">HA332_04100</name>
</gene>
<dbReference type="OMA" id="IGCVRMT"/>
<evidence type="ECO:0000259" key="1">
    <source>
        <dbReference type="Pfam" id="PF02541"/>
    </source>
</evidence>
<dbReference type="GO" id="GO:0006357">
    <property type="term" value="P:regulation of transcription by RNA polymerase II"/>
    <property type="evidence" value="ECO:0007669"/>
    <property type="project" value="TreeGrafter"/>
</dbReference>
<comment type="caution">
    <text evidence="2">The sequence shown here is derived from an EMBL/GenBank/DDBJ whole genome shotgun (WGS) entry which is preliminary data.</text>
</comment>
<dbReference type="RefSeq" id="WP_010979594.1">
    <property type="nucleotide sequence ID" value="NZ_BAABQO010000003.1"/>
</dbReference>
<sequence>MLSAVIDAGFNSFRLVLYQVFPNGTFRIIGSIKSFVRIGEGLEEGKPIGESKIREAEEAFSIFKKIIDKEKVEDVKIVATSAFRYATNGNEIAQKLSKLIGYEMKIISGEEEGRFSGIGILNTLPVSNGILFELGGGSLELIEVNEGNIGKVYQLPIGALKLLNYQEKEIRKRVKDQLSTLSLKRQGVLVGSGGNVRALAKMDLKLLSYPTRSIHGYSIPSKQISKYSSLLPTLDVDARASLPGIGKERAFTIHTASIIIDELMKYFNAENLIVSAYGMREGVLTEGRRLNRESWLYGIAYFNALEPPIQIFKDIIDSVGGKYSFYIASSAYLSLIFKMSGYLNPYEACYRFIKNSVLPGFLLEEALIISFICKSTYSKIKKKHIKFLSEKPSKKELSSYGNIVKNAVEKYVNGVRL</sequence>
<dbReference type="SUPFAM" id="SSF53067">
    <property type="entry name" value="Actin-like ATPase domain"/>
    <property type="match status" value="2"/>
</dbReference>
<dbReference type="InterPro" id="IPR003695">
    <property type="entry name" value="Ppx_GppA_N"/>
</dbReference>
<dbReference type="Pfam" id="PF02541">
    <property type="entry name" value="Ppx-GppA"/>
    <property type="match status" value="1"/>
</dbReference>
<evidence type="ECO:0000313" key="3">
    <source>
        <dbReference type="Proteomes" id="UP000646844"/>
    </source>
</evidence>
<organism evidence="2 3">
    <name type="scientific">Sulfurisphaera tokodaii</name>
    <dbReference type="NCBI Taxonomy" id="111955"/>
    <lineage>
        <taxon>Archaea</taxon>
        <taxon>Thermoproteota</taxon>
        <taxon>Thermoprotei</taxon>
        <taxon>Sulfolobales</taxon>
        <taxon>Sulfolobaceae</taxon>
        <taxon>Sulfurisphaera</taxon>
    </lineage>
</organism>
<dbReference type="AlphaFoldDB" id="A0A832WSQ1"/>
<dbReference type="InterPro" id="IPR050273">
    <property type="entry name" value="GppA/Ppx_hydrolase"/>
</dbReference>
<dbReference type="SMR" id="A0A832WSQ1"/>
<reference evidence="2" key="1">
    <citation type="journal article" date="2020" name="bioRxiv">
        <title>A rank-normalized archaeal taxonomy based on genome phylogeny resolves widespread incomplete and uneven classifications.</title>
        <authorList>
            <person name="Rinke C."/>
            <person name="Chuvochina M."/>
            <person name="Mussig A.J."/>
            <person name="Chaumeil P.-A."/>
            <person name="Waite D.W."/>
            <person name="Whitman W.B."/>
            <person name="Parks D.H."/>
            <person name="Hugenholtz P."/>
        </authorList>
    </citation>
    <scope>NUCLEOTIDE SEQUENCE</scope>
    <source>
        <strain evidence="2">UBA8838</strain>
    </source>
</reference>
<dbReference type="Proteomes" id="UP000646844">
    <property type="component" value="Unassembled WGS sequence"/>
</dbReference>